<feature type="region of interest" description="Disordered" evidence="1">
    <location>
        <begin position="140"/>
        <end position="159"/>
    </location>
</feature>
<dbReference type="RefSeq" id="XP_040759606.1">
    <property type="nucleotide sequence ID" value="XM_040907306.1"/>
</dbReference>
<dbReference type="OrthoDB" id="3269275at2759"/>
<gene>
    <name evidence="3" type="ORF">LAESUDRAFT_717214</name>
</gene>
<evidence type="ECO:0000313" key="4">
    <source>
        <dbReference type="Proteomes" id="UP000076871"/>
    </source>
</evidence>
<dbReference type="Proteomes" id="UP000076871">
    <property type="component" value="Unassembled WGS sequence"/>
</dbReference>
<feature type="compositionally biased region" description="Low complexity" evidence="1">
    <location>
        <begin position="21"/>
        <end position="40"/>
    </location>
</feature>
<dbReference type="GeneID" id="63824335"/>
<feature type="signal peptide" evidence="2">
    <location>
        <begin position="1"/>
        <end position="17"/>
    </location>
</feature>
<feature type="region of interest" description="Disordered" evidence="1">
    <location>
        <begin position="20"/>
        <end position="45"/>
    </location>
</feature>
<dbReference type="InParanoid" id="A0A165BY86"/>
<sequence length="177" mass="18649">MRLPLLAFVISALRITAAPVSPHTPTHSSSTSAADSSTPTGFPSAIPSGFPSALSSGFPGFPGIPTALPSEFPGILPSTPPFEPFANPSSADNGNSPFVSGKVLAGGQIGGRLIGDVGGDMSRRDVVLDMLGYQQNRVRDRCRQQSQSRRRGIDKPYRDGISTEWSLSAVFHFRGPP</sequence>
<evidence type="ECO:0000256" key="2">
    <source>
        <dbReference type="SAM" id="SignalP"/>
    </source>
</evidence>
<keyword evidence="4" id="KW-1185">Reference proteome</keyword>
<accession>A0A165BY86</accession>
<protein>
    <submittedName>
        <fullName evidence="3">Uncharacterized protein</fullName>
    </submittedName>
</protein>
<feature type="chain" id="PRO_5007855800" evidence="2">
    <location>
        <begin position="18"/>
        <end position="177"/>
    </location>
</feature>
<evidence type="ECO:0000256" key="1">
    <source>
        <dbReference type="SAM" id="MobiDB-lite"/>
    </source>
</evidence>
<dbReference type="EMBL" id="KV427658">
    <property type="protein sequence ID" value="KZT01866.1"/>
    <property type="molecule type" value="Genomic_DNA"/>
</dbReference>
<keyword evidence="2" id="KW-0732">Signal</keyword>
<organism evidence="3 4">
    <name type="scientific">Laetiporus sulphureus 93-53</name>
    <dbReference type="NCBI Taxonomy" id="1314785"/>
    <lineage>
        <taxon>Eukaryota</taxon>
        <taxon>Fungi</taxon>
        <taxon>Dikarya</taxon>
        <taxon>Basidiomycota</taxon>
        <taxon>Agaricomycotina</taxon>
        <taxon>Agaricomycetes</taxon>
        <taxon>Polyporales</taxon>
        <taxon>Laetiporus</taxon>
    </lineage>
</organism>
<proteinExistence type="predicted"/>
<reference evidence="3 4" key="1">
    <citation type="journal article" date="2016" name="Mol. Biol. Evol.">
        <title>Comparative Genomics of Early-Diverging Mushroom-Forming Fungi Provides Insights into the Origins of Lignocellulose Decay Capabilities.</title>
        <authorList>
            <person name="Nagy L.G."/>
            <person name="Riley R."/>
            <person name="Tritt A."/>
            <person name="Adam C."/>
            <person name="Daum C."/>
            <person name="Floudas D."/>
            <person name="Sun H."/>
            <person name="Yadav J.S."/>
            <person name="Pangilinan J."/>
            <person name="Larsson K.H."/>
            <person name="Matsuura K."/>
            <person name="Barry K."/>
            <person name="Labutti K."/>
            <person name="Kuo R."/>
            <person name="Ohm R.A."/>
            <person name="Bhattacharya S.S."/>
            <person name="Shirouzu T."/>
            <person name="Yoshinaga Y."/>
            <person name="Martin F.M."/>
            <person name="Grigoriev I.V."/>
            <person name="Hibbett D.S."/>
        </authorList>
    </citation>
    <scope>NUCLEOTIDE SEQUENCE [LARGE SCALE GENOMIC DNA]</scope>
    <source>
        <strain evidence="3 4">93-53</strain>
    </source>
</reference>
<name>A0A165BY86_9APHY</name>
<evidence type="ECO:0000313" key="3">
    <source>
        <dbReference type="EMBL" id="KZT01866.1"/>
    </source>
</evidence>
<dbReference type="AlphaFoldDB" id="A0A165BY86"/>